<keyword evidence="2" id="KW-0677">Repeat</keyword>
<dbReference type="Pfam" id="PF00041">
    <property type="entry name" value="fn3"/>
    <property type="match status" value="1"/>
</dbReference>
<dbReference type="SUPFAM" id="SSF49265">
    <property type="entry name" value="Fibronectin type III"/>
    <property type="match status" value="2"/>
</dbReference>
<gene>
    <name evidence="8" type="ORF">NDU88_004927</name>
</gene>
<dbReference type="AlphaFoldDB" id="A0AAV7W6D2"/>
<dbReference type="EMBL" id="JANPWB010000002">
    <property type="protein sequence ID" value="KAJ1209553.1"/>
    <property type="molecule type" value="Genomic_DNA"/>
</dbReference>
<dbReference type="InterPro" id="IPR003961">
    <property type="entry name" value="FN3_dom"/>
</dbReference>
<accession>A0AAV7W6D2</accession>
<dbReference type="Gene3D" id="2.60.40.10">
    <property type="entry name" value="Immunoglobulins"/>
    <property type="match status" value="3"/>
</dbReference>
<dbReference type="PANTHER" id="PTHR23036">
    <property type="entry name" value="CYTOKINE RECEPTOR"/>
    <property type="match status" value="1"/>
</dbReference>
<dbReference type="GO" id="GO:0019955">
    <property type="term" value="F:cytokine binding"/>
    <property type="evidence" value="ECO:0007669"/>
    <property type="project" value="TreeGrafter"/>
</dbReference>
<dbReference type="CDD" id="cd00063">
    <property type="entry name" value="FN3"/>
    <property type="match status" value="1"/>
</dbReference>
<feature type="transmembrane region" description="Helical" evidence="6">
    <location>
        <begin position="468"/>
        <end position="489"/>
    </location>
</feature>
<reference evidence="8" key="1">
    <citation type="journal article" date="2022" name="bioRxiv">
        <title>Sequencing and chromosome-scale assembly of the giantPleurodeles waltlgenome.</title>
        <authorList>
            <person name="Brown T."/>
            <person name="Elewa A."/>
            <person name="Iarovenko S."/>
            <person name="Subramanian E."/>
            <person name="Araus A.J."/>
            <person name="Petzold A."/>
            <person name="Susuki M."/>
            <person name="Suzuki K.-i.T."/>
            <person name="Hayashi T."/>
            <person name="Toyoda A."/>
            <person name="Oliveira C."/>
            <person name="Osipova E."/>
            <person name="Leigh N.D."/>
            <person name="Simon A."/>
            <person name="Yun M.H."/>
        </authorList>
    </citation>
    <scope>NUCLEOTIDE SEQUENCE</scope>
    <source>
        <strain evidence="8">20211129_DDA</strain>
        <tissue evidence="8">Liver</tissue>
    </source>
</reference>
<keyword evidence="3" id="KW-1015">Disulfide bond</keyword>
<dbReference type="InterPro" id="IPR013783">
    <property type="entry name" value="Ig-like_fold"/>
</dbReference>
<keyword evidence="5" id="KW-0325">Glycoprotein</keyword>
<dbReference type="SMART" id="SM00060">
    <property type="entry name" value="FN3"/>
    <property type="match status" value="3"/>
</dbReference>
<protein>
    <recommendedName>
        <fullName evidence="7">Fibronectin type-III domain-containing protein</fullName>
    </recommendedName>
</protein>
<evidence type="ECO:0000256" key="6">
    <source>
        <dbReference type="SAM" id="Phobius"/>
    </source>
</evidence>
<organism evidence="8 9">
    <name type="scientific">Pleurodeles waltl</name>
    <name type="common">Iberian ribbed newt</name>
    <dbReference type="NCBI Taxonomy" id="8319"/>
    <lineage>
        <taxon>Eukaryota</taxon>
        <taxon>Metazoa</taxon>
        <taxon>Chordata</taxon>
        <taxon>Craniata</taxon>
        <taxon>Vertebrata</taxon>
        <taxon>Euteleostomi</taxon>
        <taxon>Amphibia</taxon>
        <taxon>Batrachia</taxon>
        <taxon>Caudata</taxon>
        <taxon>Salamandroidea</taxon>
        <taxon>Salamandridae</taxon>
        <taxon>Pleurodelinae</taxon>
        <taxon>Pleurodeles</taxon>
    </lineage>
</organism>
<dbReference type="InterPro" id="IPR036116">
    <property type="entry name" value="FN3_sf"/>
</dbReference>
<dbReference type="GO" id="GO:0043235">
    <property type="term" value="C:receptor complex"/>
    <property type="evidence" value="ECO:0007669"/>
    <property type="project" value="TreeGrafter"/>
</dbReference>
<proteinExistence type="predicted"/>
<evidence type="ECO:0000259" key="7">
    <source>
        <dbReference type="PROSITE" id="PS50853"/>
    </source>
</evidence>
<name>A0AAV7W6D2_PLEWA</name>
<evidence type="ECO:0000256" key="3">
    <source>
        <dbReference type="ARBA" id="ARBA00023157"/>
    </source>
</evidence>
<keyword evidence="9" id="KW-1185">Reference proteome</keyword>
<keyword evidence="6" id="KW-0472">Membrane</keyword>
<keyword evidence="4" id="KW-0675">Receptor</keyword>
<dbReference type="GO" id="GO:0009897">
    <property type="term" value="C:external side of plasma membrane"/>
    <property type="evidence" value="ECO:0007669"/>
    <property type="project" value="TreeGrafter"/>
</dbReference>
<evidence type="ECO:0000313" key="9">
    <source>
        <dbReference type="Proteomes" id="UP001066276"/>
    </source>
</evidence>
<comment type="caution">
    <text evidence="8">The sequence shown here is derived from an EMBL/GenBank/DDBJ whole genome shotgun (WGS) entry which is preliminary data.</text>
</comment>
<dbReference type="PANTHER" id="PTHR23036:SF194">
    <property type="entry name" value="FIBRONECTIN TYPE-III DOMAIN-CONTAINING PROTEIN"/>
    <property type="match status" value="1"/>
</dbReference>
<dbReference type="Proteomes" id="UP001066276">
    <property type="component" value="Chromosome 1_2"/>
</dbReference>
<keyword evidence="6" id="KW-0812">Transmembrane</keyword>
<sequence length="694" mass="78158">MNCIWKPYLFSKENTTYTLHLMWLSVDETQKKCIQFTTNETFQKFNRSQLRISKNATVWVSTVHPKNSCLRTMNIYIIPAKIVKCDPPAISGHQSSNKLIFTWNPRKTLHELRYKEISTFSWKYVNITKPEVEVTIPESSMSSSFSAQVKCIPDESCYYCDWGTETVILHKLTEMPNVTKLVIEPLSPGKRVVSINWEVSQRRHVEKYIVTAESLAKKSRLQPKEVNVTEPQLKLHLSMGYYRIRVRAYNKAGHSPTANVIAPGIPLIDLPGQLYAKSENGSVFLTWKPTISCFVIEYGTNVSNIKMKSGRKSSHYTLKGPFEEGSQYFILLHTFENCSAKKNESTFGITYIYPVEGVPSKGPTKVTIQNVTKHSAVVGWSEIPEEERRGLIRGYRLNYTEIGRNVTKDIFVNSSTGNSYLLTGLSKNAAYKVQIAGITHAEGARSLEHLFHTGTDDRGEHISIKTGLGVGVSVVLSIIGCGGTCFFVVKRKLRSLLKGTPTPEHSSIIQNIRRGVPEAEEAYVSSQMLLEESDGHNSLCIVEEDSDVSKMLNSLIEGPTDKETELIYPRMINCNRKTLDDSYISDTTILSEGQTVEIINRAPNAVPNYDYSTLDFIQMLTQTLPSLSSETCLVGFEMASNPESAEENQQGFPQSHDYVKQSQIQNIVFKNSKRCIEQSFNASQSQNAFLDQTF</sequence>
<feature type="domain" description="Fibronectin type-III" evidence="7">
    <location>
        <begin position="362"/>
        <end position="456"/>
    </location>
</feature>
<evidence type="ECO:0000313" key="8">
    <source>
        <dbReference type="EMBL" id="KAJ1209553.1"/>
    </source>
</evidence>
<dbReference type="InterPro" id="IPR050379">
    <property type="entry name" value="Type-I_Cytokine_Rcpt"/>
</dbReference>
<evidence type="ECO:0000256" key="2">
    <source>
        <dbReference type="ARBA" id="ARBA00022737"/>
    </source>
</evidence>
<evidence type="ECO:0000256" key="1">
    <source>
        <dbReference type="ARBA" id="ARBA00022729"/>
    </source>
</evidence>
<dbReference type="GO" id="GO:0004896">
    <property type="term" value="F:cytokine receptor activity"/>
    <property type="evidence" value="ECO:0007669"/>
    <property type="project" value="TreeGrafter"/>
</dbReference>
<keyword evidence="1" id="KW-0732">Signal</keyword>
<keyword evidence="6" id="KW-1133">Transmembrane helix</keyword>
<evidence type="ECO:0000256" key="4">
    <source>
        <dbReference type="ARBA" id="ARBA00023170"/>
    </source>
</evidence>
<evidence type="ECO:0000256" key="5">
    <source>
        <dbReference type="ARBA" id="ARBA00023180"/>
    </source>
</evidence>
<dbReference type="PROSITE" id="PS50853">
    <property type="entry name" value="FN3"/>
    <property type="match status" value="1"/>
</dbReference>